<dbReference type="GO" id="GO:0051082">
    <property type="term" value="F:unfolded protein binding"/>
    <property type="evidence" value="ECO:0007669"/>
    <property type="project" value="InterPro"/>
</dbReference>
<keyword evidence="2" id="KW-1185">Reference proteome</keyword>
<reference evidence="1" key="1">
    <citation type="submission" date="2023-04" db="EMBL/GenBank/DDBJ databases">
        <title>Phytophthora fragariaefolia NBRC 109709.</title>
        <authorList>
            <person name="Ichikawa N."/>
            <person name="Sato H."/>
            <person name="Tonouchi N."/>
        </authorList>
    </citation>
    <scope>NUCLEOTIDE SEQUENCE</scope>
    <source>
        <strain evidence="1">NBRC 109709</strain>
    </source>
</reference>
<dbReference type="InterPro" id="IPR027409">
    <property type="entry name" value="GroEL-like_apical_dom_sf"/>
</dbReference>
<organism evidence="1 2">
    <name type="scientific">Phytophthora fragariaefolia</name>
    <dbReference type="NCBI Taxonomy" id="1490495"/>
    <lineage>
        <taxon>Eukaryota</taxon>
        <taxon>Sar</taxon>
        <taxon>Stramenopiles</taxon>
        <taxon>Oomycota</taxon>
        <taxon>Peronosporomycetes</taxon>
        <taxon>Peronosporales</taxon>
        <taxon>Peronosporaceae</taxon>
        <taxon>Phytophthora</taxon>
    </lineage>
</organism>
<dbReference type="GO" id="GO:0005634">
    <property type="term" value="C:nucleus"/>
    <property type="evidence" value="ECO:0007669"/>
    <property type="project" value="TreeGrafter"/>
</dbReference>
<dbReference type="Gene3D" id="1.10.560.10">
    <property type="entry name" value="GroEL-like equatorial domain"/>
    <property type="match status" value="1"/>
</dbReference>
<dbReference type="InterPro" id="IPR027410">
    <property type="entry name" value="TCP-1-like_intermed_sf"/>
</dbReference>
<dbReference type="AlphaFoldDB" id="A0A9W7D248"/>
<dbReference type="EMBL" id="BSXT01003637">
    <property type="protein sequence ID" value="GMF54954.1"/>
    <property type="molecule type" value="Genomic_DNA"/>
</dbReference>
<dbReference type="PANTHER" id="PTHR46787">
    <property type="entry name" value="SYNDROMES PUTATIVE CHAPERONIN-RELATED"/>
    <property type="match status" value="1"/>
</dbReference>
<dbReference type="OrthoDB" id="528704at2759"/>
<evidence type="ECO:0000313" key="1">
    <source>
        <dbReference type="EMBL" id="GMF54954.1"/>
    </source>
</evidence>
<dbReference type="GO" id="GO:0005737">
    <property type="term" value="C:cytoplasm"/>
    <property type="evidence" value="ECO:0007669"/>
    <property type="project" value="TreeGrafter"/>
</dbReference>
<evidence type="ECO:0000313" key="2">
    <source>
        <dbReference type="Proteomes" id="UP001165121"/>
    </source>
</evidence>
<accession>A0A9W7D248</accession>
<dbReference type="InterPro" id="IPR002423">
    <property type="entry name" value="Cpn60/GroEL/TCP-1"/>
</dbReference>
<dbReference type="Gene3D" id="3.50.7.10">
    <property type="entry name" value="GroEL"/>
    <property type="match status" value="1"/>
</dbReference>
<dbReference type="GO" id="GO:0051131">
    <property type="term" value="P:chaperone-mediated protein complex assembly"/>
    <property type="evidence" value="ECO:0007669"/>
    <property type="project" value="TreeGrafter"/>
</dbReference>
<dbReference type="GO" id="GO:0060271">
    <property type="term" value="P:cilium assembly"/>
    <property type="evidence" value="ECO:0007669"/>
    <property type="project" value="InterPro"/>
</dbReference>
<dbReference type="Proteomes" id="UP001165121">
    <property type="component" value="Unassembled WGS sequence"/>
</dbReference>
<dbReference type="GO" id="GO:0032502">
    <property type="term" value="P:developmental process"/>
    <property type="evidence" value="ECO:0007669"/>
    <property type="project" value="TreeGrafter"/>
</dbReference>
<comment type="caution">
    <text evidence="1">The sequence shown here is derived from an EMBL/GenBank/DDBJ whole genome shotgun (WGS) entry which is preliminary data.</text>
</comment>
<dbReference type="GO" id="GO:0006457">
    <property type="term" value="P:protein folding"/>
    <property type="evidence" value="ECO:0007669"/>
    <property type="project" value="InterPro"/>
</dbReference>
<gene>
    <name evidence="1" type="ORF">Pfra01_002301300</name>
</gene>
<dbReference type="Pfam" id="PF00118">
    <property type="entry name" value="Cpn60_TCP1"/>
    <property type="match status" value="1"/>
</dbReference>
<proteinExistence type="predicted"/>
<dbReference type="PANTHER" id="PTHR46787:SF1">
    <property type="entry name" value="MOLECULAR CHAPERONE MKKS"/>
    <property type="match status" value="1"/>
</dbReference>
<dbReference type="Gene3D" id="3.30.260.10">
    <property type="entry name" value="TCP-1-like chaperonin intermediate domain"/>
    <property type="match status" value="1"/>
</dbReference>
<dbReference type="InterPro" id="IPR027413">
    <property type="entry name" value="GROEL-like_equatorial_sf"/>
</dbReference>
<protein>
    <submittedName>
        <fullName evidence="1">Unnamed protein product</fullName>
    </submittedName>
</protein>
<sequence>MLSGATILSDWRIEDSVGSSVFGFLSLITTQTIGSKQYIRLSRECPASKTFSATSSTAGHPVTTIALAAPDRFAYDELSHVIMTSLKTLASLIDSPYVVPGGGYLEIYIAALLRHRAGQLRTPGTIKSDTQTTRMLRQLSQTVTTFAACLEKMAGRLCGSHATAADRDAMVEMVYAANCDSLKFSFALSDGNASYQQQQINQFFGWDPRKRCATPVLSCALQPEEPTNTNEKTVLNARILDVLAAKKDALVLAIESVSSLARIASVVRVP</sequence>
<dbReference type="InterPro" id="IPR028790">
    <property type="entry name" value="MKKS"/>
</dbReference>
<dbReference type="GO" id="GO:0005524">
    <property type="term" value="F:ATP binding"/>
    <property type="evidence" value="ECO:0007669"/>
    <property type="project" value="InterPro"/>
</dbReference>
<name>A0A9W7D248_9STRA</name>